<name>A0A6G0IVH4_LARCR</name>
<gene>
    <name evidence="2" type="ORF">D5F01_LYC06260</name>
</gene>
<keyword evidence="3" id="KW-1185">Reference proteome</keyword>
<proteinExistence type="predicted"/>
<keyword evidence="2" id="KW-0675">Receptor</keyword>
<reference evidence="2 3" key="1">
    <citation type="submission" date="2019-07" db="EMBL/GenBank/DDBJ databases">
        <title>Chromosome genome assembly for large yellow croaker.</title>
        <authorList>
            <person name="Xiao S."/>
        </authorList>
    </citation>
    <scope>NUCLEOTIDE SEQUENCE [LARGE SCALE GENOMIC DNA]</scope>
    <source>
        <strain evidence="2">JMULYC20181020</strain>
        <tissue evidence="2">Muscle</tissue>
    </source>
</reference>
<evidence type="ECO:0000313" key="2">
    <source>
        <dbReference type="EMBL" id="KAE8295334.1"/>
    </source>
</evidence>
<sequence>MNGIPAGAVSSSRTPIHPDTQGLHYTLMGRDGKPIEGVWGRGGKQRMGSENHTDRQSAMMKRLPFLFLLSDQHVLPHPLQAPLRTTAMPGLADRPATLFRTLPVSAVPYVKVAPEDILKVQFPRFTTLDMRPTNTDISLAVAGLLTFFNSTTACLICAQADCLLNLEQLLRQFLISKETLSVRMLDDSQDPTPLLKEIRDDKTATIIVDANATMSHIILERVPPSEPYITELQRCWPDPKAFLHLPSDCRVFTAMWDADQYGLDQMPSIDVSISSLIVSPDEALRPDARCPRPQCRITDDLLTKSDDIAAWMGRIGNSFSHLVLALSQTLQTTGADAQTQGLSDCSLQAFVFMTRELGRLMSTLTLALHQVWLAQSPLSEACRKTLRTLPVVPGQMFGPAAQQALERSVQVNKVKQQFGDLRQALLPRPRHTNAPRSTANAHLQSDTPSCPKVEGVGPDCLDPGANRFSPQHLGQWEALTSDPWVLLTLSKGYSGQFRRRPPKFRGVRMTVIKDPVRCLALEQEISRVDDILEVRGARLSYGLFLQLFRKLTAASAVIPLGLLSLRPLQVWVNGLGPDPKRHQGRMVVVSGKCLQSLKPWRSRAYLSSGVPLSFLPFCQEVVVTDASLLGCYLLTPPFFVLFAP</sequence>
<evidence type="ECO:0000313" key="3">
    <source>
        <dbReference type="Proteomes" id="UP000424527"/>
    </source>
</evidence>
<dbReference type="InterPro" id="IPR001828">
    <property type="entry name" value="ANF_lig-bd_rcpt"/>
</dbReference>
<protein>
    <submittedName>
        <fullName evidence="2">Glutamate receptor ionotropic, kainate 4</fullName>
    </submittedName>
</protein>
<comment type="caution">
    <text evidence="2">The sequence shown here is derived from an EMBL/GenBank/DDBJ whole genome shotgun (WGS) entry which is preliminary data.</text>
</comment>
<accession>A0A6G0IVH4</accession>
<evidence type="ECO:0000259" key="1">
    <source>
        <dbReference type="Pfam" id="PF01094"/>
    </source>
</evidence>
<organism evidence="2 3">
    <name type="scientific">Larimichthys crocea</name>
    <name type="common">Large yellow croaker</name>
    <name type="synonym">Pseudosciaena crocea</name>
    <dbReference type="NCBI Taxonomy" id="215358"/>
    <lineage>
        <taxon>Eukaryota</taxon>
        <taxon>Metazoa</taxon>
        <taxon>Chordata</taxon>
        <taxon>Craniata</taxon>
        <taxon>Vertebrata</taxon>
        <taxon>Euteleostomi</taxon>
        <taxon>Actinopterygii</taxon>
        <taxon>Neopterygii</taxon>
        <taxon>Teleostei</taxon>
        <taxon>Neoteleostei</taxon>
        <taxon>Acanthomorphata</taxon>
        <taxon>Eupercaria</taxon>
        <taxon>Sciaenidae</taxon>
        <taxon>Larimichthys</taxon>
    </lineage>
</organism>
<dbReference type="EMBL" id="REGW02000006">
    <property type="protein sequence ID" value="KAE8295334.1"/>
    <property type="molecule type" value="Genomic_DNA"/>
</dbReference>
<dbReference type="Gene3D" id="3.40.50.2300">
    <property type="match status" value="1"/>
</dbReference>
<dbReference type="Pfam" id="PF01094">
    <property type="entry name" value="ANF_receptor"/>
    <property type="match status" value="1"/>
</dbReference>
<feature type="domain" description="Receptor ligand binding region" evidence="1">
    <location>
        <begin position="119"/>
        <end position="220"/>
    </location>
</feature>
<dbReference type="AlphaFoldDB" id="A0A6G0IVH4"/>
<dbReference type="Proteomes" id="UP000424527">
    <property type="component" value="Unassembled WGS sequence"/>
</dbReference>